<accession>A0A5R9L6U4</accession>
<dbReference type="NCBIfam" id="TIGR02429">
    <property type="entry name" value="pcaI_scoA_fam"/>
    <property type="match status" value="1"/>
</dbReference>
<evidence type="ECO:0000313" key="3">
    <source>
        <dbReference type="Proteomes" id="UP000307430"/>
    </source>
</evidence>
<dbReference type="InterPro" id="IPR004165">
    <property type="entry name" value="CoA_trans_fam_I"/>
</dbReference>
<evidence type="ECO:0000256" key="1">
    <source>
        <dbReference type="ARBA" id="ARBA00022679"/>
    </source>
</evidence>
<organism evidence="2 3">
    <name type="scientific">Klebsiella indica</name>
    <dbReference type="NCBI Taxonomy" id="2582917"/>
    <lineage>
        <taxon>Bacteria</taxon>
        <taxon>Pseudomonadati</taxon>
        <taxon>Pseudomonadota</taxon>
        <taxon>Gammaproteobacteria</taxon>
        <taxon>Enterobacterales</taxon>
        <taxon>Enterobacteriaceae</taxon>
        <taxon>Klebsiella/Raoultella group</taxon>
        <taxon>Klebsiella</taxon>
    </lineage>
</organism>
<dbReference type="SUPFAM" id="SSF100950">
    <property type="entry name" value="NagB/RpiA/CoA transferase-like"/>
    <property type="match status" value="1"/>
</dbReference>
<dbReference type="AlphaFoldDB" id="A0A5R9L6U4"/>
<dbReference type="PANTHER" id="PTHR13707">
    <property type="entry name" value="KETOACID-COENZYME A TRANSFERASE"/>
    <property type="match status" value="1"/>
</dbReference>
<dbReference type="GO" id="GO:0008410">
    <property type="term" value="F:CoA-transferase activity"/>
    <property type="evidence" value="ECO:0007669"/>
    <property type="project" value="InterPro"/>
</dbReference>
<proteinExistence type="predicted"/>
<sequence>MVNKIALPEEIIALFEDGQTLMCGGFANHGVPNRLIDCVIASGARHFTLISNDSGDADLTVGRLVHHGLVDKLIASHIGRNTETVALVAEGKIELELVPQGSLAERMRCGGSGLGGVLTRTGLGTLVDEGKQHIDVDGEIWLLETALRADIGLVRARTADPLGNLTYRGTMRNFNPMVAKASRLTLVDADMLVDVDECSIDSIITPGVYVDKILAREGGRL</sequence>
<dbReference type="Proteomes" id="UP000307430">
    <property type="component" value="Unassembled WGS sequence"/>
</dbReference>
<protein>
    <submittedName>
        <fullName evidence="2">3-oxoacid CoA-transferase subunit A</fullName>
    </submittedName>
</protein>
<evidence type="ECO:0000313" key="2">
    <source>
        <dbReference type="EMBL" id="TLV04141.1"/>
    </source>
</evidence>
<reference evidence="2 3" key="1">
    <citation type="submission" date="2019-05" db="EMBL/GenBank/DDBJ databases">
        <title>Genome sequence of Klebsiella sp strain TOUT106.</title>
        <authorList>
            <person name="Rahi P."/>
            <person name="Chaudhari D."/>
        </authorList>
    </citation>
    <scope>NUCLEOTIDE SEQUENCE [LARGE SCALE GENOMIC DNA]</scope>
    <source>
        <strain evidence="2 3">TOUT106</strain>
    </source>
</reference>
<dbReference type="EMBL" id="VCHQ01000047">
    <property type="protein sequence ID" value="TLV04141.1"/>
    <property type="molecule type" value="Genomic_DNA"/>
</dbReference>
<name>A0A5R9L6U4_9ENTR</name>
<dbReference type="PANTHER" id="PTHR13707:SF60">
    <property type="entry name" value="ACETATE COA-TRANSFERASE SUBUNIT ALPHA"/>
    <property type="match status" value="1"/>
</dbReference>
<dbReference type="InterPro" id="IPR012792">
    <property type="entry name" value="3-oxoacid_CoA-transf_A"/>
</dbReference>
<keyword evidence="3" id="KW-1185">Reference proteome</keyword>
<gene>
    <name evidence="2" type="ORF">FE839_24165</name>
</gene>
<dbReference type="SMART" id="SM00882">
    <property type="entry name" value="CoA_trans"/>
    <property type="match status" value="1"/>
</dbReference>
<dbReference type="Pfam" id="PF01144">
    <property type="entry name" value="CoA_trans"/>
    <property type="match status" value="1"/>
</dbReference>
<comment type="caution">
    <text evidence="2">The sequence shown here is derived from an EMBL/GenBank/DDBJ whole genome shotgun (WGS) entry which is preliminary data.</text>
</comment>
<dbReference type="InterPro" id="IPR037171">
    <property type="entry name" value="NagB/RpiA_transferase-like"/>
</dbReference>
<dbReference type="Gene3D" id="3.40.1080.10">
    <property type="entry name" value="Glutaconate Coenzyme A-transferase"/>
    <property type="match status" value="1"/>
</dbReference>
<keyword evidence="1 2" id="KW-0808">Transferase</keyword>
<dbReference type="RefSeq" id="WP_138363251.1">
    <property type="nucleotide sequence ID" value="NZ_VCHQ01000047.1"/>
</dbReference>